<organism evidence="1 2">
    <name type="scientific">Peronospora matthiolae</name>
    <dbReference type="NCBI Taxonomy" id="2874970"/>
    <lineage>
        <taxon>Eukaryota</taxon>
        <taxon>Sar</taxon>
        <taxon>Stramenopiles</taxon>
        <taxon>Oomycota</taxon>
        <taxon>Peronosporomycetes</taxon>
        <taxon>Peronosporales</taxon>
        <taxon>Peronosporaceae</taxon>
        <taxon>Peronospora</taxon>
    </lineage>
</organism>
<reference evidence="1" key="1">
    <citation type="submission" date="2024-01" db="EMBL/GenBank/DDBJ databases">
        <authorList>
            <person name="Webb A."/>
        </authorList>
    </citation>
    <scope>NUCLEOTIDE SEQUENCE</scope>
    <source>
        <strain evidence="1">Pm1</strain>
    </source>
</reference>
<sequence>MEVVRAVHETRRVEVKEGRVILYQVLVRWKKYIYMFNAKSALKFSDTLVFQALIRGDDGQSVGAIFDWLRLNPLMNKHVNDMHDLSLEHRFQRR</sequence>
<dbReference type="Proteomes" id="UP001162060">
    <property type="component" value="Unassembled WGS sequence"/>
</dbReference>
<evidence type="ECO:0000313" key="1">
    <source>
        <dbReference type="EMBL" id="CAK7935346.1"/>
    </source>
</evidence>
<dbReference type="EMBL" id="CAKLBY020000221">
    <property type="protein sequence ID" value="CAK7935346.1"/>
    <property type="molecule type" value="Genomic_DNA"/>
</dbReference>
<protein>
    <submittedName>
        <fullName evidence="1">Uncharacterized protein</fullName>
    </submittedName>
</protein>
<dbReference type="AlphaFoldDB" id="A0AAV1UL36"/>
<evidence type="ECO:0000313" key="2">
    <source>
        <dbReference type="Proteomes" id="UP001162060"/>
    </source>
</evidence>
<accession>A0AAV1UL36</accession>
<proteinExistence type="predicted"/>
<name>A0AAV1UL36_9STRA</name>
<comment type="caution">
    <text evidence="1">The sequence shown here is derived from an EMBL/GenBank/DDBJ whole genome shotgun (WGS) entry which is preliminary data.</text>
</comment>
<gene>
    <name evidence="1" type="ORF">PM001_LOCUS20496</name>
</gene>